<reference evidence="1 2" key="1">
    <citation type="submission" date="2015-01" db="EMBL/GenBank/DDBJ databases">
        <title>Evolution of Trichinella species and genotypes.</title>
        <authorList>
            <person name="Korhonen P.K."/>
            <person name="Edoardo P."/>
            <person name="Giuseppe L.R."/>
            <person name="Gasser R.B."/>
        </authorList>
    </citation>
    <scope>NUCLEOTIDE SEQUENCE [LARGE SCALE GENOMIC DNA]</scope>
    <source>
        <strain evidence="1">ISS1029</strain>
    </source>
</reference>
<organism evidence="1 2">
    <name type="scientific">Trichinella zimbabwensis</name>
    <dbReference type="NCBI Taxonomy" id="268475"/>
    <lineage>
        <taxon>Eukaryota</taxon>
        <taxon>Metazoa</taxon>
        <taxon>Ecdysozoa</taxon>
        <taxon>Nematoda</taxon>
        <taxon>Enoplea</taxon>
        <taxon>Dorylaimia</taxon>
        <taxon>Trichinellida</taxon>
        <taxon>Trichinellidae</taxon>
        <taxon>Trichinella</taxon>
    </lineage>
</organism>
<proteinExistence type="predicted"/>
<gene>
    <name evidence="1" type="ORF">T11_7153</name>
</gene>
<comment type="caution">
    <text evidence="1">The sequence shown here is derived from an EMBL/GenBank/DDBJ whole genome shotgun (WGS) entry which is preliminary data.</text>
</comment>
<dbReference type="AlphaFoldDB" id="A0A0V1GRI6"/>
<evidence type="ECO:0000313" key="1">
    <source>
        <dbReference type="EMBL" id="KRZ00817.1"/>
    </source>
</evidence>
<sequence>MGHRSHVVPGVIVRVCLSNEQGYGDFIGYVVTSGHQVVHC</sequence>
<protein>
    <submittedName>
        <fullName evidence="1">Uncharacterized protein</fullName>
    </submittedName>
</protein>
<dbReference type="EMBL" id="JYDP01000392">
    <property type="protein sequence ID" value="KRZ00817.1"/>
    <property type="molecule type" value="Genomic_DNA"/>
</dbReference>
<accession>A0A0V1GRI6</accession>
<evidence type="ECO:0000313" key="2">
    <source>
        <dbReference type="Proteomes" id="UP000055024"/>
    </source>
</evidence>
<name>A0A0V1GRI6_9BILA</name>
<keyword evidence="2" id="KW-1185">Reference proteome</keyword>
<dbReference type="Proteomes" id="UP000055024">
    <property type="component" value="Unassembled WGS sequence"/>
</dbReference>